<organism evidence="8 9">
    <name type="scientific">Cyclocybe aegerita</name>
    <name type="common">Black poplar mushroom</name>
    <name type="synonym">Agrocybe aegerita</name>
    <dbReference type="NCBI Taxonomy" id="1973307"/>
    <lineage>
        <taxon>Eukaryota</taxon>
        <taxon>Fungi</taxon>
        <taxon>Dikarya</taxon>
        <taxon>Basidiomycota</taxon>
        <taxon>Agaricomycotina</taxon>
        <taxon>Agaricomycetes</taxon>
        <taxon>Agaricomycetidae</taxon>
        <taxon>Agaricales</taxon>
        <taxon>Agaricineae</taxon>
        <taxon>Bolbitiaceae</taxon>
        <taxon>Cyclocybe</taxon>
    </lineage>
</organism>
<dbReference type="GO" id="GO:0020037">
    <property type="term" value="F:heme binding"/>
    <property type="evidence" value="ECO:0007669"/>
    <property type="project" value="InterPro"/>
</dbReference>
<evidence type="ECO:0000256" key="1">
    <source>
        <dbReference type="ARBA" id="ARBA00001971"/>
    </source>
</evidence>
<dbReference type="PROSITE" id="PS00086">
    <property type="entry name" value="CYTOCHROME_P450"/>
    <property type="match status" value="1"/>
</dbReference>
<evidence type="ECO:0000256" key="7">
    <source>
        <dbReference type="RuleBase" id="RU000461"/>
    </source>
</evidence>
<dbReference type="OrthoDB" id="1844152at2759"/>
<dbReference type="PANTHER" id="PTHR46206">
    <property type="entry name" value="CYTOCHROME P450"/>
    <property type="match status" value="1"/>
</dbReference>
<evidence type="ECO:0000256" key="6">
    <source>
        <dbReference type="PIRSR" id="PIRSR602403-1"/>
    </source>
</evidence>
<proteinExistence type="inferred from homology"/>
<dbReference type="Proteomes" id="UP000467700">
    <property type="component" value="Unassembled WGS sequence"/>
</dbReference>
<evidence type="ECO:0000256" key="2">
    <source>
        <dbReference type="ARBA" id="ARBA00010617"/>
    </source>
</evidence>
<dbReference type="CDD" id="cd11041">
    <property type="entry name" value="CYP503A1-like"/>
    <property type="match status" value="1"/>
</dbReference>
<evidence type="ECO:0000256" key="5">
    <source>
        <dbReference type="ARBA" id="ARBA00023004"/>
    </source>
</evidence>
<keyword evidence="7" id="KW-0503">Monooxygenase</keyword>
<evidence type="ECO:0000256" key="4">
    <source>
        <dbReference type="ARBA" id="ARBA00023002"/>
    </source>
</evidence>
<dbReference type="Gene3D" id="1.10.630.10">
    <property type="entry name" value="Cytochrome P450"/>
    <property type="match status" value="1"/>
</dbReference>
<dbReference type="GO" id="GO:0004497">
    <property type="term" value="F:monooxygenase activity"/>
    <property type="evidence" value="ECO:0007669"/>
    <property type="project" value="UniProtKB-KW"/>
</dbReference>
<feature type="binding site" description="axial binding residue" evidence="6">
    <location>
        <position position="447"/>
    </location>
    <ligand>
        <name>heme</name>
        <dbReference type="ChEBI" id="CHEBI:30413"/>
    </ligand>
    <ligandPart>
        <name>Fe</name>
        <dbReference type="ChEBI" id="CHEBI:18248"/>
    </ligandPart>
</feature>
<comment type="similarity">
    <text evidence="2 7">Belongs to the cytochrome P450 family.</text>
</comment>
<dbReference type="PRINTS" id="PR00465">
    <property type="entry name" value="EP450IV"/>
</dbReference>
<comment type="caution">
    <text evidence="8">The sequence shown here is derived from an EMBL/GenBank/DDBJ whole genome shotgun (WGS) entry which is preliminary data.</text>
</comment>
<name>A0A8S0W7J5_CYCAE</name>
<evidence type="ECO:0000256" key="3">
    <source>
        <dbReference type="ARBA" id="ARBA00022723"/>
    </source>
</evidence>
<dbReference type="GO" id="GO:0005506">
    <property type="term" value="F:iron ion binding"/>
    <property type="evidence" value="ECO:0007669"/>
    <property type="project" value="InterPro"/>
</dbReference>
<keyword evidence="3 6" id="KW-0479">Metal-binding</keyword>
<dbReference type="InterPro" id="IPR036396">
    <property type="entry name" value="Cyt_P450_sf"/>
</dbReference>
<accession>A0A8S0W7J5</accession>
<dbReference type="InterPro" id="IPR002403">
    <property type="entry name" value="Cyt_P450_E_grp-IV"/>
</dbReference>
<reference evidence="8 9" key="1">
    <citation type="submission" date="2020-01" db="EMBL/GenBank/DDBJ databases">
        <authorList>
            <person name="Gupta K D."/>
        </authorList>
    </citation>
    <scope>NUCLEOTIDE SEQUENCE [LARGE SCALE GENOMIC DNA]</scope>
</reference>
<gene>
    <name evidence="8" type="ORF">AAE3_LOCUS2405</name>
</gene>
<evidence type="ECO:0000313" key="9">
    <source>
        <dbReference type="Proteomes" id="UP000467700"/>
    </source>
</evidence>
<dbReference type="InterPro" id="IPR017972">
    <property type="entry name" value="Cyt_P450_CS"/>
</dbReference>
<dbReference type="EMBL" id="CACVBS010000028">
    <property type="protein sequence ID" value="CAA7260276.1"/>
    <property type="molecule type" value="Genomic_DNA"/>
</dbReference>
<dbReference type="InterPro" id="IPR001128">
    <property type="entry name" value="Cyt_P450"/>
</dbReference>
<keyword evidence="4 7" id="KW-0560">Oxidoreductase</keyword>
<dbReference type="SUPFAM" id="SSF48264">
    <property type="entry name" value="Cytochrome P450"/>
    <property type="match status" value="1"/>
</dbReference>
<dbReference type="GO" id="GO:0016705">
    <property type="term" value="F:oxidoreductase activity, acting on paired donors, with incorporation or reduction of molecular oxygen"/>
    <property type="evidence" value="ECO:0007669"/>
    <property type="project" value="InterPro"/>
</dbReference>
<evidence type="ECO:0000313" key="8">
    <source>
        <dbReference type="EMBL" id="CAA7260276.1"/>
    </source>
</evidence>
<evidence type="ECO:0008006" key="10">
    <source>
        <dbReference type="Google" id="ProtNLM"/>
    </source>
</evidence>
<dbReference type="Pfam" id="PF00067">
    <property type="entry name" value="p450"/>
    <property type="match status" value="1"/>
</dbReference>
<keyword evidence="9" id="KW-1185">Reference proteome</keyword>
<keyword evidence="5 6" id="KW-0408">Iron</keyword>
<keyword evidence="6 7" id="KW-0349">Heme</keyword>
<comment type="cofactor">
    <cofactor evidence="1 6">
        <name>heme</name>
        <dbReference type="ChEBI" id="CHEBI:30413"/>
    </cofactor>
</comment>
<dbReference type="AlphaFoldDB" id="A0A8S0W7J5"/>
<protein>
    <recommendedName>
        <fullName evidence="10">Cytochrome P450</fullName>
    </recommendedName>
</protein>
<sequence>MLDILEIAQTNLTPVALTFVIIYASVEYFRSSTYKLRHIPTIGSSSAIWSYTDSLKFIHNARDMIHEGYIKYPGKAFKVADMSRWIVGVSGRDMIDDIRRATDDQLSFMSAVEETIHADYTMGKPVRLEPFHIATVRSPLTKNLAVRFPDIKDEITEAFADFIPVSKEWISVPALQTIMHIVCRTSNRLFVGLPLCRNTEYRTLNEQFTIHVFQDAQKISMFPRFLRPFVGRYLTQVPKSLRRTIALVGPMIQQRLDNEKRYGPDWPDKPNDLISWLLENAEGHQKNVYDIALRLLAVNFAAIHTSTMAFTNVLYDLAVHPECVSPMRNEVEVVIEAEGWTKVAMGKLRKLDSFIKESQRLTASALSVNRVALQDFTFSNGVTVPAGTYIAAVAHDTHVDGDNYSNPDQFDGFRFSGRREVESESIKHQMVSLSPDYMVFGTGRHACPGRFFAVNEIKVMLAHVLLTYDVKLPNNGPRPENVWMLANSSPNPTAEVLFRKRAVA</sequence>